<dbReference type="OrthoDB" id="9779968at2"/>
<protein>
    <recommendedName>
        <fullName evidence="3">Twin-arginine translocation pathway signal sequence domain-containing protein</fullName>
    </recommendedName>
</protein>
<comment type="caution">
    <text evidence="1">The sequence shown here is derived from an EMBL/GenBank/DDBJ whole genome shotgun (WGS) entry which is preliminary data.</text>
</comment>
<sequence length="381" mass="42146">MNRREFIQLSSLLPTLGLSSNIFAKANQAKAPILLLVELKGANDALNTLVPIDDDNYRKLRPKLALKTTDTIALNEGFAMHKALQPLMKHWSAGEMAWLHGLGYSNPNRSHFRSIEIWESGSDSDDYDTEGWLSKLYTTRTDHLTGVVIGSDAGPMAGETLDTLVMEDAKSYEALAKRLKAVRAETSNNALSRILDVQNNVQQNAKSVIQTLNGGQSSKTTFPKNKFGKQLEQAAHLVRNDLGASIYKVELGGFDTHRGQLKTQDRLLKQLAQGLSAFAEEMKQHGQWDNVVVMTYSEFGRRAAENKSGGTDHGTAAAHFVMGGRVRGGFHGKAPRLDQLDNNGDLIYTSDFRSLYNTVATQWLKRPSPWSSFAPFSLIHT</sequence>
<dbReference type="PANTHER" id="PTHR43737:SF1">
    <property type="entry name" value="DUF1501 DOMAIN-CONTAINING PROTEIN"/>
    <property type="match status" value="1"/>
</dbReference>
<gene>
    <name evidence="1" type="ORF">DKT75_05535</name>
</gene>
<evidence type="ECO:0000313" key="2">
    <source>
        <dbReference type="Proteomes" id="UP000245506"/>
    </source>
</evidence>
<evidence type="ECO:0000313" key="1">
    <source>
        <dbReference type="EMBL" id="PWQ97927.1"/>
    </source>
</evidence>
<dbReference type="EMBL" id="QGKL01000016">
    <property type="protein sequence ID" value="PWQ97927.1"/>
    <property type="molecule type" value="Genomic_DNA"/>
</dbReference>
<dbReference type="AlphaFoldDB" id="A0A317CI30"/>
<dbReference type="Proteomes" id="UP000245506">
    <property type="component" value="Unassembled WGS sequence"/>
</dbReference>
<dbReference type="RefSeq" id="WP_109822433.1">
    <property type="nucleotide sequence ID" value="NZ_QGKL01000016.1"/>
</dbReference>
<evidence type="ECO:0008006" key="3">
    <source>
        <dbReference type="Google" id="ProtNLM"/>
    </source>
</evidence>
<proteinExistence type="predicted"/>
<name>A0A317CI30_9GAMM</name>
<reference evidence="1 2" key="1">
    <citation type="submission" date="2018-05" db="EMBL/GenBank/DDBJ databases">
        <title>Leucothrix arctica sp. nov., isolated from Arctic seawater.</title>
        <authorList>
            <person name="Choi A."/>
            <person name="Baek K."/>
        </authorList>
    </citation>
    <scope>NUCLEOTIDE SEQUENCE [LARGE SCALE GENOMIC DNA]</scope>
    <source>
        <strain evidence="1 2">IMCC9719</strain>
    </source>
</reference>
<dbReference type="InterPro" id="IPR010869">
    <property type="entry name" value="DUF1501"/>
</dbReference>
<organism evidence="1 2">
    <name type="scientific">Leucothrix arctica</name>
    <dbReference type="NCBI Taxonomy" id="1481894"/>
    <lineage>
        <taxon>Bacteria</taxon>
        <taxon>Pseudomonadati</taxon>
        <taxon>Pseudomonadota</taxon>
        <taxon>Gammaproteobacteria</taxon>
        <taxon>Thiotrichales</taxon>
        <taxon>Thiotrichaceae</taxon>
        <taxon>Leucothrix</taxon>
    </lineage>
</organism>
<dbReference type="Pfam" id="PF07394">
    <property type="entry name" value="DUF1501"/>
    <property type="match status" value="1"/>
</dbReference>
<accession>A0A317CI30</accession>
<dbReference type="PANTHER" id="PTHR43737">
    <property type="entry name" value="BLL7424 PROTEIN"/>
    <property type="match status" value="1"/>
</dbReference>
<keyword evidence="2" id="KW-1185">Reference proteome</keyword>